<accession>A0AAN7PIC7</accession>
<dbReference type="EMBL" id="JAUNZN010000003">
    <property type="protein sequence ID" value="KAK4823971.1"/>
    <property type="molecule type" value="Genomic_DNA"/>
</dbReference>
<name>A0AAN7PIC7_MYCAM</name>
<keyword evidence="5 7" id="KW-1015">Disulfide bond</keyword>
<dbReference type="GO" id="GO:0016020">
    <property type="term" value="C:membrane"/>
    <property type="evidence" value="ECO:0007669"/>
    <property type="project" value="UniProtKB-SubCell"/>
</dbReference>
<keyword evidence="3" id="KW-0677">Repeat</keyword>
<proteinExistence type="predicted"/>
<dbReference type="Gene3D" id="2.10.70.10">
    <property type="entry name" value="Complement Module, domain 1"/>
    <property type="match status" value="3"/>
</dbReference>
<dbReference type="PROSITE" id="PS50923">
    <property type="entry name" value="SUSHI"/>
    <property type="match status" value="3"/>
</dbReference>
<keyword evidence="7" id="KW-0768">Sushi</keyword>
<feature type="transmembrane region" description="Helical" evidence="8">
    <location>
        <begin position="539"/>
        <end position="560"/>
    </location>
</feature>
<dbReference type="Pfam" id="PF00084">
    <property type="entry name" value="Sushi"/>
    <property type="match status" value="3"/>
</dbReference>
<gene>
    <name evidence="10" type="ORF">QYF61_008357</name>
</gene>
<dbReference type="InterPro" id="IPR035976">
    <property type="entry name" value="Sushi/SCR/CCP_sf"/>
</dbReference>
<dbReference type="FunFam" id="2.10.70.10:FF:000011">
    <property type="entry name" value="CUB and sushi domain-containing protein 3 isoform A"/>
    <property type="match status" value="2"/>
</dbReference>
<protein>
    <recommendedName>
        <fullName evidence="9">Sushi domain-containing protein</fullName>
    </recommendedName>
</protein>
<keyword evidence="4 8" id="KW-0472">Membrane</keyword>
<feature type="domain" description="Sushi" evidence="9">
    <location>
        <begin position="246"/>
        <end position="303"/>
    </location>
</feature>
<keyword evidence="8" id="KW-1133">Transmembrane helix</keyword>
<reference evidence="10 11" key="1">
    <citation type="journal article" date="2023" name="J. Hered.">
        <title>Chromosome-level genome of the wood stork (Mycteria americana) provides insight into avian chromosome evolution.</title>
        <authorList>
            <person name="Flamio R. Jr."/>
            <person name="Ramstad K.M."/>
        </authorList>
    </citation>
    <scope>NUCLEOTIDE SEQUENCE [LARGE SCALE GENOMIC DNA]</scope>
    <source>
        <strain evidence="10">JAX WOST 10</strain>
    </source>
</reference>
<evidence type="ECO:0000313" key="11">
    <source>
        <dbReference type="Proteomes" id="UP001333110"/>
    </source>
</evidence>
<evidence type="ECO:0000256" key="7">
    <source>
        <dbReference type="PROSITE-ProRule" id="PRU00302"/>
    </source>
</evidence>
<keyword evidence="11" id="KW-1185">Reference proteome</keyword>
<dbReference type="InterPro" id="IPR051277">
    <property type="entry name" value="SEZ6_CSMD_C4BPB_Regulators"/>
</dbReference>
<feature type="domain" description="Sushi" evidence="9">
    <location>
        <begin position="186"/>
        <end position="245"/>
    </location>
</feature>
<keyword evidence="8" id="KW-0812">Transmembrane</keyword>
<dbReference type="SUPFAM" id="SSF57535">
    <property type="entry name" value="Complement control module/SCR domain"/>
    <property type="match status" value="3"/>
</dbReference>
<evidence type="ECO:0000256" key="2">
    <source>
        <dbReference type="ARBA" id="ARBA00022729"/>
    </source>
</evidence>
<evidence type="ECO:0000313" key="10">
    <source>
        <dbReference type="EMBL" id="KAK4823971.1"/>
    </source>
</evidence>
<dbReference type="InterPro" id="IPR000436">
    <property type="entry name" value="Sushi_SCR_CCP_dom"/>
</dbReference>
<dbReference type="AlphaFoldDB" id="A0AAN7PIC7"/>
<dbReference type="CDD" id="cd00033">
    <property type="entry name" value="CCP"/>
    <property type="match status" value="3"/>
</dbReference>
<evidence type="ECO:0000256" key="8">
    <source>
        <dbReference type="SAM" id="Phobius"/>
    </source>
</evidence>
<evidence type="ECO:0000256" key="5">
    <source>
        <dbReference type="ARBA" id="ARBA00023157"/>
    </source>
</evidence>
<dbReference type="PANTHER" id="PTHR45656">
    <property type="entry name" value="PROTEIN CBR-CLEC-78"/>
    <property type="match status" value="1"/>
</dbReference>
<feature type="disulfide bond" evidence="7">
    <location>
        <begin position="274"/>
        <end position="301"/>
    </location>
</feature>
<comment type="subcellular location">
    <subcellularLocation>
        <location evidence="1">Membrane</location>
    </subcellularLocation>
</comment>
<evidence type="ECO:0000256" key="3">
    <source>
        <dbReference type="ARBA" id="ARBA00022737"/>
    </source>
</evidence>
<evidence type="ECO:0000256" key="6">
    <source>
        <dbReference type="ARBA" id="ARBA00023180"/>
    </source>
</evidence>
<evidence type="ECO:0000256" key="4">
    <source>
        <dbReference type="ARBA" id="ARBA00023136"/>
    </source>
</evidence>
<evidence type="ECO:0000256" key="1">
    <source>
        <dbReference type="ARBA" id="ARBA00004370"/>
    </source>
</evidence>
<sequence>MEQFILSALNREVQANQGSRPRQHGFMKGRLKGRCREVGVGLFSQVTSDRMRGNDLKLHQKRFRLDIRKNFFTERVVKHWNRLPREVVESPSLEEFKKPVSCGIPDSPGNGSVIAITCGHPGNPAHGMTNGSEFNLNDVVNFTCNAGYLLQGASRAQCRSNGQWSSPLPNCRAVSCGNPGTPANVISCGDPGALANGIQFGNDFTFNKTVSYQCNPGYLMEPASSSTMRCIKDSTWNQSKPICKAITCGPPPPVLYGKVEGSDYRWGASVSYSCAEGYQLSNTAILSCEGRGIWRGDIPQCLRGGLLTLFPCSSMGSLPRETVLHELLQHESFPWAAVLHELLQCGSLPRGAVLQEQTAPAWDPTGSHVLPANLLQRGLLSPWVRKSCQEPAPTQDSHGVTASFGCIHLLQRGVFHRLQVDICSTLNLHGLQRDNLPHHGLHQGLQGNLCSGVYKKEEAHLLLKVFQIKGPSDIFVSKFENDNWALDGYVSSGLERGVFTYQGDIHGKDFGKFMLQRQGPLSADTDLSNHYYSTNSSSVAAAILVPFFALILSGFAFYLYKHRTRPKVQYNGYAGHENSNGQASFENPIFSPPIPLGGRNHRIIESFRLEKIFKIIESHR</sequence>
<dbReference type="Proteomes" id="UP001333110">
    <property type="component" value="Unassembled WGS sequence"/>
</dbReference>
<keyword evidence="6" id="KW-0325">Glycoprotein</keyword>
<feature type="domain" description="Sushi" evidence="9">
    <location>
        <begin position="116"/>
        <end position="173"/>
    </location>
</feature>
<comment type="caution">
    <text evidence="7">Lacks conserved residue(s) required for the propagation of feature annotation.</text>
</comment>
<comment type="caution">
    <text evidence="10">The sequence shown here is derived from an EMBL/GenBank/DDBJ whole genome shotgun (WGS) entry which is preliminary data.</text>
</comment>
<feature type="disulfide bond" evidence="7">
    <location>
        <begin position="144"/>
        <end position="171"/>
    </location>
</feature>
<keyword evidence="2" id="KW-0732">Signal</keyword>
<dbReference type="PANTHER" id="PTHR45656:SF4">
    <property type="entry name" value="PROTEIN CBR-CLEC-78"/>
    <property type="match status" value="1"/>
</dbReference>
<organism evidence="10 11">
    <name type="scientific">Mycteria americana</name>
    <name type="common">Wood stork</name>
    <dbReference type="NCBI Taxonomy" id="33587"/>
    <lineage>
        <taxon>Eukaryota</taxon>
        <taxon>Metazoa</taxon>
        <taxon>Chordata</taxon>
        <taxon>Craniata</taxon>
        <taxon>Vertebrata</taxon>
        <taxon>Euteleostomi</taxon>
        <taxon>Archelosauria</taxon>
        <taxon>Archosauria</taxon>
        <taxon>Dinosauria</taxon>
        <taxon>Saurischia</taxon>
        <taxon>Theropoda</taxon>
        <taxon>Coelurosauria</taxon>
        <taxon>Aves</taxon>
        <taxon>Neognathae</taxon>
        <taxon>Neoaves</taxon>
        <taxon>Aequornithes</taxon>
        <taxon>Ciconiiformes</taxon>
        <taxon>Ciconiidae</taxon>
        <taxon>Mycteria</taxon>
    </lineage>
</organism>
<evidence type="ECO:0000259" key="9">
    <source>
        <dbReference type="PROSITE" id="PS50923"/>
    </source>
</evidence>
<dbReference type="SMART" id="SM00032">
    <property type="entry name" value="CCP"/>
    <property type="match status" value="3"/>
</dbReference>